<evidence type="ECO:0000313" key="2">
    <source>
        <dbReference type="WBParaSite" id="SSTP_0000610900.1"/>
    </source>
</evidence>
<feature type="transmembrane region" description="Helical" evidence="1">
    <location>
        <begin position="65"/>
        <end position="86"/>
    </location>
</feature>
<sequence>MPGYSSREPISDIVKKYKEAGSCSEEFKKTLVKSVKIGFYGGIVLGAYIAFRMKHTTVKHFASNVFFTSMVSTAAMGGTGIMIGTYNCFNI</sequence>
<name>A0A0K0E9C6_STRER</name>
<keyword evidence="1" id="KW-0812">Transmembrane</keyword>
<dbReference type="AlphaFoldDB" id="A0A0K0E9C6"/>
<keyword evidence="1" id="KW-1133">Transmembrane helix</keyword>
<proteinExistence type="predicted"/>
<dbReference type="STRING" id="6248.A0A0K0E9C6"/>
<evidence type="ECO:0000256" key="1">
    <source>
        <dbReference type="SAM" id="Phobius"/>
    </source>
</evidence>
<keyword evidence="1" id="KW-0472">Membrane</keyword>
<accession>A0A0K0E9C6</accession>
<feature type="transmembrane region" description="Helical" evidence="1">
    <location>
        <begin position="37"/>
        <end position="53"/>
    </location>
</feature>
<reference evidence="2" key="1">
    <citation type="submission" date="2015-08" db="UniProtKB">
        <authorList>
            <consortium name="WormBaseParasite"/>
        </authorList>
    </citation>
    <scope>IDENTIFICATION</scope>
</reference>
<organism evidence="2">
    <name type="scientific">Strongyloides stercoralis</name>
    <name type="common">Threadworm</name>
    <dbReference type="NCBI Taxonomy" id="6248"/>
    <lineage>
        <taxon>Eukaryota</taxon>
        <taxon>Metazoa</taxon>
        <taxon>Ecdysozoa</taxon>
        <taxon>Nematoda</taxon>
        <taxon>Chromadorea</taxon>
        <taxon>Rhabditida</taxon>
        <taxon>Tylenchina</taxon>
        <taxon>Panagrolaimomorpha</taxon>
        <taxon>Strongyloidoidea</taxon>
        <taxon>Strongyloididae</taxon>
        <taxon>Strongyloides</taxon>
    </lineage>
</organism>
<protein>
    <submittedName>
        <fullName evidence="2">Reactive oxygen species modulator 1</fullName>
    </submittedName>
</protein>
<dbReference type="WBParaSite" id="SSTP_0000610900.1">
    <property type="protein sequence ID" value="SSTP_0000610900.1"/>
    <property type="gene ID" value="SSTP_0000610900"/>
</dbReference>